<organism evidence="3 4">
    <name type="scientific">Halococcus hamelinensis 100A6</name>
    <dbReference type="NCBI Taxonomy" id="1132509"/>
    <lineage>
        <taxon>Archaea</taxon>
        <taxon>Methanobacteriati</taxon>
        <taxon>Methanobacteriota</taxon>
        <taxon>Stenosarchaea group</taxon>
        <taxon>Halobacteria</taxon>
        <taxon>Halobacteriales</taxon>
        <taxon>Halococcaceae</taxon>
        <taxon>Halococcus</taxon>
    </lineage>
</organism>
<dbReference type="Proteomes" id="UP000011566">
    <property type="component" value="Unassembled WGS sequence"/>
</dbReference>
<dbReference type="Pfam" id="PF26439">
    <property type="entry name" value="DUF8120"/>
    <property type="match status" value="1"/>
</dbReference>
<evidence type="ECO:0000259" key="2">
    <source>
        <dbReference type="Pfam" id="PF26439"/>
    </source>
</evidence>
<reference evidence="3 4" key="1">
    <citation type="journal article" date="2014" name="PLoS Genet.">
        <title>Phylogenetically driven sequencing of extremely halophilic archaea reveals strategies for static and dynamic osmo-response.</title>
        <authorList>
            <person name="Becker E.A."/>
            <person name="Seitzer P.M."/>
            <person name="Tritt A."/>
            <person name="Larsen D."/>
            <person name="Krusor M."/>
            <person name="Yao A.I."/>
            <person name="Wu D."/>
            <person name="Madern D."/>
            <person name="Eisen J.A."/>
            <person name="Darling A.E."/>
            <person name="Facciotti M.T."/>
        </authorList>
    </citation>
    <scope>NUCLEOTIDE SEQUENCE [LARGE SCALE GENOMIC DNA]</scope>
    <source>
        <strain evidence="3 4">100A6</strain>
    </source>
</reference>
<name>M0LU80_9EURY</name>
<keyword evidence="4" id="KW-1185">Reference proteome</keyword>
<dbReference type="AlphaFoldDB" id="M0LU80"/>
<protein>
    <recommendedName>
        <fullName evidence="2">DUF8120 domain-containing protein</fullName>
    </recommendedName>
</protein>
<feature type="domain" description="DUF8120" evidence="2">
    <location>
        <begin position="3"/>
        <end position="57"/>
    </location>
</feature>
<dbReference type="EMBL" id="AOMB01000040">
    <property type="protein sequence ID" value="EMA36723.1"/>
    <property type="molecule type" value="Genomic_DNA"/>
</dbReference>
<evidence type="ECO:0000313" key="3">
    <source>
        <dbReference type="EMBL" id="EMA36723.1"/>
    </source>
</evidence>
<sequence length="64" mass="6771">MAVSLDPRTYFLVDRLSKLVALVLVVVFLEGAAGSLGPLLGVLGVVIGIATVYIEVDEEEPVED</sequence>
<dbReference type="InterPro" id="IPR058433">
    <property type="entry name" value="DUF8120"/>
</dbReference>
<evidence type="ECO:0000256" key="1">
    <source>
        <dbReference type="SAM" id="Phobius"/>
    </source>
</evidence>
<keyword evidence="1" id="KW-0472">Membrane</keyword>
<gene>
    <name evidence="3" type="ORF">C447_13989</name>
</gene>
<keyword evidence="1" id="KW-0812">Transmembrane</keyword>
<proteinExistence type="predicted"/>
<feature type="transmembrane region" description="Helical" evidence="1">
    <location>
        <begin position="21"/>
        <end position="54"/>
    </location>
</feature>
<dbReference type="PATRIC" id="fig|1132509.6.peg.3269"/>
<dbReference type="RefSeq" id="WP_007694979.1">
    <property type="nucleotide sequence ID" value="NZ_AJRK01000353.1"/>
</dbReference>
<keyword evidence="1" id="KW-1133">Transmembrane helix</keyword>
<comment type="caution">
    <text evidence="3">The sequence shown here is derived from an EMBL/GenBank/DDBJ whole genome shotgun (WGS) entry which is preliminary data.</text>
</comment>
<accession>M0LU80</accession>
<evidence type="ECO:0000313" key="4">
    <source>
        <dbReference type="Proteomes" id="UP000011566"/>
    </source>
</evidence>